<comment type="subcellular location">
    <subcellularLocation>
        <location evidence="1">Membrane</location>
        <topology evidence="1">Multi-pass membrane protein</topology>
    </subcellularLocation>
</comment>
<feature type="transmembrane region" description="Helical" evidence="10">
    <location>
        <begin position="80"/>
        <end position="98"/>
    </location>
</feature>
<evidence type="ECO:0000256" key="2">
    <source>
        <dbReference type="ARBA" id="ARBA00022448"/>
    </source>
</evidence>
<dbReference type="VEuPathDB" id="VectorBase:MDOA011404"/>
<dbReference type="InterPro" id="IPR036640">
    <property type="entry name" value="ABC1_TM_sf"/>
</dbReference>
<feature type="compositionally biased region" description="Basic and acidic residues" evidence="9">
    <location>
        <begin position="1084"/>
        <end position="1095"/>
    </location>
</feature>
<dbReference type="SUPFAM" id="SSF90123">
    <property type="entry name" value="ABC transporter transmembrane region"/>
    <property type="match status" value="2"/>
</dbReference>
<dbReference type="Gene3D" id="3.40.50.300">
    <property type="entry name" value="P-loop containing nucleotide triphosphate hydrolases"/>
    <property type="match status" value="2"/>
</dbReference>
<dbReference type="InterPro" id="IPR050173">
    <property type="entry name" value="ABC_transporter_C-like"/>
</dbReference>
<dbReference type="PROSITE" id="PS50893">
    <property type="entry name" value="ABC_TRANSPORTER_2"/>
    <property type="match status" value="2"/>
</dbReference>
<dbReference type="eggNOG" id="KOG0054">
    <property type="taxonomic scope" value="Eukaryota"/>
</dbReference>
<evidence type="ECO:0000256" key="5">
    <source>
        <dbReference type="ARBA" id="ARBA00022741"/>
    </source>
</evidence>
<keyword evidence="7 10" id="KW-1133">Transmembrane helix</keyword>
<feature type="compositionally biased region" description="Basic and acidic residues" evidence="9">
    <location>
        <begin position="700"/>
        <end position="720"/>
    </location>
</feature>
<evidence type="ECO:0000256" key="6">
    <source>
        <dbReference type="ARBA" id="ARBA00022840"/>
    </source>
</evidence>
<evidence type="ECO:0000259" key="11">
    <source>
        <dbReference type="PROSITE" id="PS50893"/>
    </source>
</evidence>
<keyword evidence="3 10" id="KW-0812">Transmembrane</keyword>
<evidence type="ECO:0000256" key="9">
    <source>
        <dbReference type="SAM" id="MobiDB-lite"/>
    </source>
</evidence>
<feature type="transmembrane region" description="Helical" evidence="10">
    <location>
        <begin position="922"/>
        <end position="939"/>
    </location>
</feature>
<dbReference type="Pfam" id="PF00005">
    <property type="entry name" value="ABC_tran"/>
    <property type="match status" value="2"/>
</dbReference>
<dbReference type="SMART" id="SM00382">
    <property type="entry name" value="AAA"/>
    <property type="match status" value="2"/>
</dbReference>
<keyword evidence="4" id="KW-0677">Repeat</keyword>
<dbReference type="VEuPathDB" id="VectorBase:MDOMA2_007980"/>
<reference evidence="15" key="1">
    <citation type="journal article" date="2015" name="G3 (Bethesda)">
        <title>Transcriptomic Analysis of Musca domestica to Reveal Key Genes of the Prophenoloxidase-Activating System.</title>
        <authorList>
            <person name="Li D."/>
            <person name="Liang Y."/>
            <person name="Wang X."/>
            <person name="Wang L."/>
            <person name="Qi M."/>
            <person name="Yu Y."/>
            <person name="Luan Y."/>
        </authorList>
    </citation>
    <scope>NUCLEOTIDE SEQUENCE</scope>
</reference>
<reference evidence="13" key="2">
    <citation type="submission" date="2021-01" db="UniProtKB">
        <authorList>
            <consortium name="EnsemblMetazoa"/>
        </authorList>
    </citation>
    <scope>IDENTIFICATION</scope>
    <source>
        <strain evidence="13">Aabys</strain>
    </source>
</reference>
<feature type="region of interest" description="Disordered" evidence="9">
    <location>
        <begin position="687"/>
        <end position="720"/>
    </location>
</feature>
<dbReference type="PROSITE" id="PS50929">
    <property type="entry name" value="ABC_TM1F"/>
    <property type="match status" value="2"/>
</dbReference>
<feature type="transmembrane region" description="Helical" evidence="10">
    <location>
        <begin position="822"/>
        <end position="844"/>
    </location>
</feature>
<keyword evidence="14" id="KW-1185">Reference proteome</keyword>
<evidence type="ECO:0000256" key="3">
    <source>
        <dbReference type="ARBA" id="ARBA00022692"/>
    </source>
</evidence>
<dbReference type="EnsemblMetazoa" id="MDOA011404-RA">
    <property type="protein sequence ID" value="MDOA011404-PA"/>
    <property type="gene ID" value="MDOA011404"/>
</dbReference>
<dbReference type="GO" id="GO:0140359">
    <property type="term" value="F:ABC-type transporter activity"/>
    <property type="evidence" value="ECO:0007669"/>
    <property type="project" value="InterPro"/>
</dbReference>
<evidence type="ECO:0000313" key="13">
    <source>
        <dbReference type="EnsemblMetazoa" id="MDOA011404-PA"/>
    </source>
</evidence>
<feature type="transmembrane region" description="Helical" evidence="10">
    <location>
        <begin position="1005"/>
        <end position="1024"/>
    </location>
</feature>
<feature type="domain" description="ABC transmembrane type-1" evidence="12">
    <location>
        <begin position="92"/>
        <end position="372"/>
    </location>
</feature>
<evidence type="ECO:0000256" key="1">
    <source>
        <dbReference type="ARBA" id="ARBA00004141"/>
    </source>
</evidence>
<feature type="transmembrane region" description="Helical" evidence="10">
    <location>
        <begin position="746"/>
        <end position="767"/>
    </location>
</feature>
<dbReference type="PANTHER" id="PTHR24223">
    <property type="entry name" value="ATP-BINDING CASSETTE SUB-FAMILY C"/>
    <property type="match status" value="1"/>
</dbReference>
<dbReference type="FunFam" id="1.20.1560.10:FF:000026">
    <property type="entry name" value="Multidrug resistance-associated protein lethal(2)03659"/>
    <property type="match status" value="1"/>
</dbReference>
<evidence type="ECO:0000313" key="15">
    <source>
        <dbReference type="RefSeq" id="XP_005176100.2"/>
    </source>
</evidence>
<dbReference type="FunFam" id="1.20.1560.10:FF:000014">
    <property type="entry name" value="Multidrug resistance-associated protein member 4"/>
    <property type="match status" value="1"/>
</dbReference>
<organism evidence="13">
    <name type="scientific">Musca domestica</name>
    <name type="common">House fly</name>
    <dbReference type="NCBI Taxonomy" id="7370"/>
    <lineage>
        <taxon>Eukaryota</taxon>
        <taxon>Metazoa</taxon>
        <taxon>Ecdysozoa</taxon>
        <taxon>Arthropoda</taxon>
        <taxon>Hexapoda</taxon>
        <taxon>Insecta</taxon>
        <taxon>Pterygota</taxon>
        <taxon>Neoptera</taxon>
        <taxon>Endopterygota</taxon>
        <taxon>Diptera</taxon>
        <taxon>Brachycera</taxon>
        <taxon>Muscomorpha</taxon>
        <taxon>Muscoidea</taxon>
        <taxon>Muscidae</taxon>
        <taxon>Musca</taxon>
    </lineage>
</organism>
<evidence type="ECO:0000256" key="10">
    <source>
        <dbReference type="SAM" id="Phobius"/>
    </source>
</evidence>
<evidence type="ECO:0000259" key="12">
    <source>
        <dbReference type="PROSITE" id="PS50929"/>
    </source>
</evidence>
<dbReference type="InterPro" id="IPR017871">
    <property type="entry name" value="ABC_transporter-like_CS"/>
</dbReference>
<dbReference type="RefSeq" id="XP_005176100.2">
    <property type="nucleotide sequence ID" value="XM_005176043.3"/>
</dbReference>
<dbReference type="GO" id="GO:0016020">
    <property type="term" value="C:membrane"/>
    <property type="evidence" value="ECO:0007669"/>
    <property type="project" value="UniProtKB-SubCell"/>
</dbReference>
<dbReference type="InterPro" id="IPR011527">
    <property type="entry name" value="ABC1_TM_dom"/>
</dbReference>
<keyword evidence="8 10" id="KW-0472">Membrane</keyword>
<dbReference type="Pfam" id="PF00664">
    <property type="entry name" value="ABC_membrane"/>
    <property type="match status" value="2"/>
</dbReference>
<keyword evidence="2" id="KW-0813">Transport</keyword>
<gene>
    <name evidence="13" type="primary">101891852</name>
    <name evidence="15" type="synonym">LOC101891852</name>
</gene>
<dbReference type="InterPro" id="IPR003439">
    <property type="entry name" value="ABC_transporter-like_ATP-bd"/>
</dbReference>
<keyword evidence="5" id="KW-0547">Nucleotide-binding</keyword>
<dbReference type="OrthoDB" id="6500128at2759"/>
<dbReference type="FunFam" id="3.40.50.300:FF:000973">
    <property type="entry name" value="Multidrug resistance-associated protein 4"/>
    <property type="match status" value="1"/>
</dbReference>
<dbReference type="STRING" id="7370.A0A1I8N4B3"/>
<feature type="domain" description="ABC transporter" evidence="11">
    <location>
        <begin position="453"/>
        <end position="680"/>
    </location>
</feature>
<reference evidence="15" key="3">
    <citation type="submission" date="2025-04" db="UniProtKB">
        <authorList>
            <consortium name="RefSeq"/>
        </authorList>
    </citation>
    <scope>IDENTIFICATION</scope>
</reference>
<feature type="transmembrane region" description="Helical" evidence="10">
    <location>
        <begin position="229"/>
        <end position="250"/>
    </location>
</feature>
<feature type="region of interest" description="Disordered" evidence="9">
    <location>
        <begin position="1075"/>
        <end position="1095"/>
    </location>
</feature>
<evidence type="ECO:0000256" key="7">
    <source>
        <dbReference type="ARBA" id="ARBA00022989"/>
    </source>
</evidence>
<keyword evidence="6" id="KW-0067">ATP-binding</keyword>
<dbReference type="GO" id="GO:0016887">
    <property type="term" value="F:ATP hydrolysis activity"/>
    <property type="evidence" value="ECO:0007669"/>
    <property type="project" value="InterPro"/>
</dbReference>
<evidence type="ECO:0000256" key="4">
    <source>
        <dbReference type="ARBA" id="ARBA00022737"/>
    </source>
</evidence>
<dbReference type="CDD" id="cd03244">
    <property type="entry name" value="ABCC_MRP_domain2"/>
    <property type="match status" value="1"/>
</dbReference>
<sequence>MNRTRKKIIRPKNPYSKANLFSRWSFWWMKDLFRRGLKGPLEDEELYQHRKNLDSERVTEKFSRLWEEERRKKKPSVVRMIVKAYGSVFLPLGVLFAICESATKALQPLFLGGLVAYFANGQSSISKENAYFFAGGIVLCSSIPVLTFHPFIFYIFQVGTKIRLALSGLIYRKCLKLSRSASNDALRARAINILSNDLGRFDVALCFLHDVWKGPTESLLIGYLMYREIGISAVIGVAFMLSFIPLQAWAAKKAAYYRQKTAERTDVRVKLMNEIIQGIQVIKMYAWEKSFAKVVAEVRVKEVKAIRGTSYIHAALSCTSMISPLSVFMALVSYVYLGDALTAKRVYTVSSYFNMLNESMVHFWPLSITFLAEACVSARRCKEFLLDGDQAEAPLQREKKRKKKSLKKYLVNNNKRGLEHVDRVGKNDIVPIAGSSPIKNLRLVDLESTNKSIVLRDVSATWESTTSHVCGNMAVEKLNCEFKDKTLAAVVGPVGAGKSTLLNVLLGEVQIGSGEVVVNGKISYCSQEPWVFEGTVRDNVVFVEDFNERRYKRVLKVCALERDIELMPRGDLTMIGERGVSLSGGQKARVNLARAVYRKADIYLLDDPLSAVDTNVGKHIFERCINDFLSNKVRVLVTHQLQYLYDVKHLLLMGSGSIVAQGSYQQLQKSKQFQFLAQTHHDCGPGETAADEVSVNSHMSRSDSEKSTEHYHPVLRPDESPVEDANKEAQAVGSVKLDVYLSYFKALESTFILILIVGLFICARVMLNGVDYFLSRWVIWEENIHHTANDTDSNVGNFTTFSDVLSTTDSTAYEDHERQKRVIIYSAMLGSTLIVYLLRTFGFYKMCLRISLKLHDRLFQGITSTSMYFFNTNPSGRILNRFSKDIRTVDADLPHTLMDCLSFAIDISGVMLIVAIANYWLLVPAFVILICLVGIRFVYIKTSRSVKRLESISRSPIYSLTNQTFQGLSTIRALEAEPALEAEFHGYQNANTSAWFLFLSCTRAFALWTDVICVFYISVVTFSFLVLGADFNSGDVGLAILHSMTMIGMCQWGMRQTAELENQMTSVERILEYTQQPPESSMETEEKNKPKGEWPSEGRIEFVNFKFKYSPKEGYVLKDLNFATQANEKIGIVGRTGAGKSSIVQSLFRLACNEGAIYIDGINIEQLGLYDLRSRISIIPQDPVLFSGTLRYNLDPLDECNDDDMWKALEEVELKGHVSTLIGGLNCRMYDGGSNFSVGQRQLVCLARAILRKNKILILDEATANVDPETDKLIQKTIRTKFSKCTVLTIAHRLHTVMDCDRILVMDAGQAVELGHPFELLQKPGGFLRNLVDHTGLATASALLQAAENNYKLRMQDPSDKSNKSL</sequence>
<protein>
    <submittedName>
        <fullName evidence="15">Probable multidrug resistance-associated protein lethal(2)03659</fullName>
    </submittedName>
</protein>
<dbReference type="PROSITE" id="PS00211">
    <property type="entry name" value="ABC_TRANSPORTER_1"/>
    <property type="match status" value="2"/>
</dbReference>
<proteinExistence type="predicted"/>
<feature type="transmembrane region" description="Helical" evidence="10">
    <location>
        <begin position="132"/>
        <end position="156"/>
    </location>
</feature>
<feature type="domain" description="ABC transmembrane type-1" evidence="12">
    <location>
        <begin position="822"/>
        <end position="1062"/>
    </location>
</feature>
<name>A0A1I8N4B3_MUSDO</name>
<evidence type="ECO:0000313" key="14">
    <source>
        <dbReference type="Proteomes" id="UP001652621"/>
    </source>
</evidence>
<dbReference type="Proteomes" id="UP001652621">
    <property type="component" value="Unplaced"/>
</dbReference>
<dbReference type="InterPro" id="IPR003593">
    <property type="entry name" value="AAA+_ATPase"/>
</dbReference>
<dbReference type="Gene3D" id="1.20.1560.10">
    <property type="entry name" value="ABC transporter type 1, transmembrane domain"/>
    <property type="match status" value="2"/>
</dbReference>
<dbReference type="InterPro" id="IPR027417">
    <property type="entry name" value="P-loop_NTPase"/>
</dbReference>
<dbReference type="PANTHER" id="PTHR24223:SF324">
    <property type="entry name" value="LD17001P"/>
    <property type="match status" value="1"/>
</dbReference>
<dbReference type="FunFam" id="3.40.50.300:FF:000163">
    <property type="entry name" value="Multidrug resistance-associated protein member 4"/>
    <property type="match status" value="1"/>
</dbReference>
<dbReference type="SUPFAM" id="SSF52540">
    <property type="entry name" value="P-loop containing nucleoside triphosphate hydrolases"/>
    <property type="match status" value="2"/>
</dbReference>
<evidence type="ECO:0000256" key="8">
    <source>
        <dbReference type="ARBA" id="ARBA00023136"/>
    </source>
</evidence>
<dbReference type="KEGG" id="mde:101891852"/>
<dbReference type="GO" id="GO:0005524">
    <property type="term" value="F:ATP binding"/>
    <property type="evidence" value="ECO:0007669"/>
    <property type="project" value="UniProtKB-KW"/>
</dbReference>
<dbReference type="CDD" id="cd03250">
    <property type="entry name" value="ABCC_MRP_domain1"/>
    <property type="match status" value="1"/>
</dbReference>
<accession>A0A1I8N4B3</accession>
<feature type="domain" description="ABC transporter" evidence="11">
    <location>
        <begin position="1100"/>
        <end position="1333"/>
    </location>
</feature>